<dbReference type="GeneID" id="109419533"/>
<dbReference type="InterPro" id="IPR032857">
    <property type="entry name" value="ALKBH4"/>
</dbReference>
<dbReference type="EnsemblMetazoa" id="AALFPA23_014627.R21247">
    <property type="protein sequence ID" value="AALFPA23_014627.P21247"/>
    <property type="gene ID" value="AALFPA23_014627"/>
</dbReference>
<proteinExistence type="predicted"/>
<name>A0ABM1Z390_AEDAL</name>
<evidence type="ECO:0008006" key="4">
    <source>
        <dbReference type="Google" id="ProtNLM"/>
    </source>
</evidence>
<dbReference type="Proteomes" id="UP000069940">
    <property type="component" value="Unassembled WGS sequence"/>
</dbReference>
<dbReference type="InterPro" id="IPR037151">
    <property type="entry name" value="AlkB-like_sf"/>
</dbReference>
<evidence type="ECO:0000256" key="1">
    <source>
        <dbReference type="ARBA" id="ARBA00001954"/>
    </source>
</evidence>
<comment type="cofactor">
    <cofactor evidence="1">
        <name>Fe(2+)</name>
        <dbReference type="ChEBI" id="CHEBI:29033"/>
    </cofactor>
</comment>
<accession>A0ABM1Z390</accession>
<organism evidence="2 3">
    <name type="scientific">Aedes albopictus</name>
    <name type="common">Asian tiger mosquito</name>
    <name type="synonym">Stegomyia albopicta</name>
    <dbReference type="NCBI Taxonomy" id="7160"/>
    <lineage>
        <taxon>Eukaryota</taxon>
        <taxon>Metazoa</taxon>
        <taxon>Ecdysozoa</taxon>
        <taxon>Arthropoda</taxon>
        <taxon>Hexapoda</taxon>
        <taxon>Insecta</taxon>
        <taxon>Pterygota</taxon>
        <taxon>Neoptera</taxon>
        <taxon>Endopterygota</taxon>
        <taxon>Diptera</taxon>
        <taxon>Nematocera</taxon>
        <taxon>Culicoidea</taxon>
        <taxon>Culicidae</taxon>
        <taxon>Culicinae</taxon>
        <taxon>Aedini</taxon>
        <taxon>Aedes</taxon>
        <taxon>Stegomyia</taxon>
    </lineage>
</organism>
<dbReference type="Gene3D" id="2.60.120.590">
    <property type="entry name" value="Alpha-ketoglutarate-dependent dioxygenase AlkB-like"/>
    <property type="match status" value="1"/>
</dbReference>
<keyword evidence="3" id="KW-1185">Reference proteome</keyword>
<reference evidence="3" key="1">
    <citation type="journal article" date="2015" name="Proc. Natl. Acad. Sci. U.S.A.">
        <title>Genome sequence of the Asian Tiger mosquito, Aedes albopictus, reveals insights into its biology, genetics, and evolution.</title>
        <authorList>
            <person name="Chen X.G."/>
            <person name="Jiang X."/>
            <person name="Gu J."/>
            <person name="Xu M."/>
            <person name="Wu Y."/>
            <person name="Deng Y."/>
            <person name="Zhang C."/>
            <person name="Bonizzoni M."/>
            <person name="Dermauw W."/>
            <person name="Vontas J."/>
            <person name="Armbruster P."/>
            <person name="Huang X."/>
            <person name="Yang Y."/>
            <person name="Zhang H."/>
            <person name="He W."/>
            <person name="Peng H."/>
            <person name="Liu Y."/>
            <person name="Wu K."/>
            <person name="Chen J."/>
            <person name="Lirakis M."/>
            <person name="Topalis P."/>
            <person name="Van Leeuwen T."/>
            <person name="Hall A.B."/>
            <person name="Jiang X."/>
            <person name="Thorpe C."/>
            <person name="Mueller R.L."/>
            <person name="Sun C."/>
            <person name="Waterhouse R.M."/>
            <person name="Yan G."/>
            <person name="Tu Z.J."/>
            <person name="Fang X."/>
            <person name="James A.A."/>
        </authorList>
    </citation>
    <scope>NUCLEOTIDE SEQUENCE [LARGE SCALE GENOMIC DNA]</scope>
    <source>
        <strain evidence="3">Foshan</strain>
    </source>
</reference>
<evidence type="ECO:0000313" key="2">
    <source>
        <dbReference type="EnsemblMetazoa" id="AALFPA23_014627.P21247"/>
    </source>
</evidence>
<protein>
    <recommendedName>
        <fullName evidence="4">Isopenicillin N synthase-like Fe(2+) 2OG dioxygenase domain-containing protein</fullName>
    </recommendedName>
</protein>
<dbReference type="PANTHER" id="PTHR12463:SF0">
    <property type="entry name" value="ALPHA-KETOGLUTARATE-DEPENDENT DIOXYGENASE ALKB HOMOLOG 4"/>
    <property type="match status" value="1"/>
</dbReference>
<dbReference type="PANTHER" id="PTHR12463">
    <property type="entry name" value="OXYGENASE-RELATED"/>
    <property type="match status" value="1"/>
</dbReference>
<reference evidence="2" key="2">
    <citation type="submission" date="2025-05" db="UniProtKB">
        <authorList>
            <consortium name="EnsemblMetazoa"/>
        </authorList>
    </citation>
    <scope>IDENTIFICATION</scope>
    <source>
        <strain evidence="2">Foshan</strain>
    </source>
</reference>
<dbReference type="RefSeq" id="XP_019549297.3">
    <property type="nucleotide sequence ID" value="XM_019693752.3"/>
</dbReference>
<sequence length="366" mass="42675">MDHPNPSDVSANQLWHLGARVECKQKSTVSACEVAKFWSKFVIFSISTSAAAMDHPRPCGCKGRRTCLSCEKDFEIERVDFLKLFKQDCEAYSFCPRCNKIYPGWDTAKVMAEHDQSHGGDPGEDYPGVYIDLDFLSESEEAELMKGIDEMPWDMSQSGRRKQNFGPKTNFKKTKIRAGNFDGFPKFSECVQRKFDQVPLMRGFQSIEQCSLEYTPERGASIDPHIDDCWIWGERIVTVNFLSDSVLTMSRYRKEDGKNRYNLDFVDRYRDKLISDLVDEAAMDRFDDRIVRIPMPRRSLLILYGPPRYQWEHSVLREDIVDRRVCLAYREFTPMYLEDGSEYNKSEEIFRLAKNFWNHSEVYSSS</sequence>
<evidence type="ECO:0000313" key="3">
    <source>
        <dbReference type="Proteomes" id="UP000069940"/>
    </source>
</evidence>
<dbReference type="SUPFAM" id="SSF51197">
    <property type="entry name" value="Clavaminate synthase-like"/>
    <property type="match status" value="1"/>
</dbReference>